<keyword evidence="2" id="KW-0282">Flagellum</keyword>
<dbReference type="EMBL" id="JAGGJZ010000004">
    <property type="protein sequence ID" value="MBP1890057.1"/>
    <property type="molecule type" value="Genomic_DNA"/>
</dbReference>
<gene>
    <name evidence="2" type="ORF">J2Z53_001641</name>
</gene>
<dbReference type="Proteomes" id="UP000783390">
    <property type="component" value="Unassembled WGS sequence"/>
</dbReference>
<dbReference type="Gene3D" id="3.30.750.140">
    <property type="match status" value="1"/>
</dbReference>
<evidence type="ECO:0000313" key="2">
    <source>
        <dbReference type="EMBL" id="MBP1890057.1"/>
    </source>
</evidence>
<name>A0ABS4F1U7_9CLOT</name>
<evidence type="ECO:0000256" key="1">
    <source>
        <dbReference type="SAM" id="MobiDB-lite"/>
    </source>
</evidence>
<accession>A0ABS4F1U7</accession>
<comment type="caution">
    <text evidence="2">The sequence shown here is derived from an EMBL/GenBank/DDBJ whole genome shotgun (WGS) entry which is preliminary data.</text>
</comment>
<reference evidence="2 3" key="1">
    <citation type="submission" date="2021-03" db="EMBL/GenBank/DDBJ databases">
        <title>Genomic Encyclopedia of Type Strains, Phase IV (KMG-IV): sequencing the most valuable type-strain genomes for metagenomic binning, comparative biology and taxonomic classification.</title>
        <authorList>
            <person name="Goeker M."/>
        </authorList>
    </citation>
    <scope>NUCLEOTIDE SEQUENCE [LARGE SCALE GENOMIC DNA]</scope>
    <source>
        <strain evidence="2 3">DSM 3984</strain>
    </source>
</reference>
<keyword evidence="2" id="KW-0966">Cell projection</keyword>
<dbReference type="InterPro" id="IPR038610">
    <property type="entry name" value="FliK-like_C_sf"/>
</dbReference>
<protein>
    <submittedName>
        <fullName evidence="2">Flagellar hook-length control protein FliK</fullName>
    </submittedName>
</protein>
<organism evidence="2 3">
    <name type="scientific">Clostridium moniliforme</name>
    <dbReference type="NCBI Taxonomy" id="39489"/>
    <lineage>
        <taxon>Bacteria</taxon>
        <taxon>Bacillati</taxon>
        <taxon>Bacillota</taxon>
        <taxon>Clostridia</taxon>
        <taxon>Eubacteriales</taxon>
        <taxon>Clostridiaceae</taxon>
        <taxon>Clostridium</taxon>
    </lineage>
</organism>
<proteinExistence type="predicted"/>
<keyword evidence="2" id="KW-0969">Cilium</keyword>
<sequence>MKIDILQMKVNYKSNEIEKDSKSKDEFISILDEKALDNINILNKGKPDEDENIDDKLNEILSLLLNKLNIINGTISQEEESKSITEAVKEDSKKVIDAINTIKSCLNNIKANKSNDLKSIFNVKNISTYKLDKIEKIFELIENSDIKKISELINIGNKSIEDFKEISKNKQGDISLNNLKDYILNIFNEAKANTKLLNYNKDLMVSRNIVKVSKDDMDILNYIALDKNKFSKYNNLNLNTEETTKGNNLTPLNQNGHLEEDREIINNKTFNNVNVTNNDLNNLDYKKEDLKSKIDNVLEIKPNNNLDKNVVNSNITSIENNNLNNISNDNRTIVVRREFIKNDVVKGINYLKNHKLEKINVIMNPKELGTMKISVIKTLDKSNYLINVTNKDTLLMIKDNLNEIKNHLINMKLDSRDVSVEVKLGNFENSFNEDNNRQSNENNREEKREKTFIKENDSELENTFVEDTNINLLI</sequence>
<evidence type="ECO:0000313" key="3">
    <source>
        <dbReference type="Proteomes" id="UP000783390"/>
    </source>
</evidence>
<feature type="region of interest" description="Disordered" evidence="1">
    <location>
        <begin position="429"/>
        <end position="449"/>
    </location>
</feature>
<dbReference type="RefSeq" id="WP_209796985.1">
    <property type="nucleotide sequence ID" value="NZ_JAGGJZ010000004.1"/>
</dbReference>
<keyword evidence="3" id="KW-1185">Reference proteome</keyword>